<gene>
    <name evidence="1" type="primary">Acey_s0025.g1271</name>
    <name evidence="1" type="ORF">Y032_0025g1271</name>
</gene>
<accession>A0A016UVM7</accession>
<reference evidence="2" key="1">
    <citation type="journal article" date="2015" name="Nat. Genet.">
        <title>The genome and transcriptome of the zoonotic hookworm Ancylostoma ceylanicum identify infection-specific gene families.</title>
        <authorList>
            <person name="Schwarz E.M."/>
            <person name="Hu Y."/>
            <person name="Antoshechkin I."/>
            <person name="Miller M.M."/>
            <person name="Sternberg P.W."/>
            <person name="Aroian R.V."/>
        </authorList>
    </citation>
    <scope>NUCLEOTIDE SEQUENCE</scope>
    <source>
        <strain evidence="2">HY135</strain>
    </source>
</reference>
<comment type="caution">
    <text evidence="1">The sequence shown here is derived from an EMBL/GenBank/DDBJ whole genome shotgun (WGS) entry which is preliminary data.</text>
</comment>
<sequence>MPARAAHLLNRIFNVQSVWDCQIGCRLKRASQACKSPPLPSILLFYIPLPHFSACCSAVVDEFERLSSFSVGLQH</sequence>
<dbReference type="AlphaFoldDB" id="A0A016UVM7"/>
<evidence type="ECO:0000313" key="2">
    <source>
        <dbReference type="Proteomes" id="UP000024635"/>
    </source>
</evidence>
<protein>
    <submittedName>
        <fullName evidence="1">Uncharacterized protein</fullName>
    </submittedName>
</protein>
<evidence type="ECO:0000313" key="1">
    <source>
        <dbReference type="EMBL" id="EYC19255.1"/>
    </source>
</evidence>
<proteinExistence type="predicted"/>
<name>A0A016UVM7_9BILA</name>
<keyword evidence="2" id="KW-1185">Reference proteome</keyword>
<dbReference type="Proteomes" id="UP000024635">
    <property type="component" value="Unassembled WGS sequence"/>
</dbReference>
<organism evidence="1 2">
    <name type="scientific">Ancylostoma ceylanicum</name>
    <dbReference type="NCBI Taxonomy" id="53326"/>
    <lineage>
        <taxon>Eukaryota</taxon>
        <taxon>Metazoa</taxon>
        <taxon>Ecdysozoa</taxon>
        <taxon>Nematoda</taxon>
        <taxon>Chromadorea</taxon>
        <taxon>Rhabditida</taxon>
        <taxon>Rhabditina</taxon>
        <taxon>Rhabditomorpha</taxon>
        <taxon>Strongyloidea</taxon>
        <taxon>Ancylostomatidae</taxon>
        <taxon>Ancylostomatinae</taxon>
        <taxon>Ancylostoma</taxon>
    </lineage>
</organism>
<dbReference type="EMBL" id="JARK01001361">
    <property type="protein sequence ID" value="EYC19255.1"/>
    <property type="molecule type" value="Genomic_DNA"/>
</dbReference>